<keyword evidence="3" id="KW-1185">Reference proteome</keyword>
<reference evidence="2 3" key="1">
    <citation type="submission" date="2018-06" db="EMBL/GenBank/DDBJ databases">
        <title>Genomic Encyclopedia of Archaeal and Bacterial Type Strains, Phase II (KMG-II): from individual species to whole genera.</title>
        <authorList>
            <person name="Goeker M."/>
        </authorList>
    </citation>
    <scope>NUCLEOTIDE SEQUENCE [LARGE SCALE GENOMIC DNA]</scope>
    <source>
        <strain evidence="2 3">ATCC BAA-1881</strain>
    </source>
</reference>
<accession>A0A326UB10</accession>
<dbReference type="SUPFAM" id="SSF51905">
    <property type="entry name" value="FAD/NAD(P)-binding domain"/>
    <property type="match status" value="1"/>
</dbReference>
<sequence length="453" mass="51178">MPAQRKHAIVIGGGMAGLLAARVLLNHYEGVTLIERDRYPAIPTFRPGTPQGRHVHVLLLGGQQAIEKLFPGFTAKLCAHGAVERDIINDTIFCYGARSPRRPSHLRGYTCTRQLIEWQVLQELRKFPRLTLLEGHEVRELLYEDGVVRGVRLHQRNHQPPAQKQLEERGADLVVDASGRYSRTPQWLDKLGYSPPRETAINAYLGYVTRFYAPPPNFQETWKLVAIQAVGSQQRGGAILCVEGDKEHPERWMVVLVGMGKDYPPTDEASFLEFARSLADPSLYEAIKQAKPLSPIYAYRQHENYLRHFEQLRHFPTGLLVLGDAVCTFNPIYGQGMTVAALEALLLDRFLSTTRGTPAEKLPLLFQKKLARLIDFPWQMASAADYRVIKGASARGLQRLTHLYFERLIPLIAVDHSISVTFQEVLNMVRPPTALFHPAIMARVLTYRHENGA</sequence>
<dbReference type="InterPro" id="IPR002938">
    <property type="entry name" value="FAD-bd"/>
</dbReference>
<proteinExistence type="predicted"/>
<dbReference type="Proteomes" id="UP000248806">
    <property type="component" value="Unassembled WGS sequence"/>
</dbReference>
<evidence type="ECO:0000313" key="3">
    <source>
        <dbReference type="Proteomes" id="UP000248806"/>
    </source>
</evidence>
<dbReference type="PANTHER" id="PTHR43422">
    <property type="entry name" value="THIAMINE THIAZOLE SYNTHASE"/>
    <property type="match status" value="1"/>
</dbReference>
<gene>
    <name evidence="2" type="ORF">EI42_01238</name>
</gene>
<dbReference type="OrthoDB" id="9790035at2"/>
<feature type="domain" description="FAD-binding" evidence="1">
    <location>
        <begin position="8"/>
        <end position="351"/>
    </location>
</feature>
<evidence type="ECO:0000313" key="2">
    <source>
        <dbReference type="EMBL" id="PZW34401.1"/>
    </source>
</evidence>
<organism evidence="2 3">
    <name type="scientific">Thermosporothrix hazakensis</name>
    <dbReference type="NCBI Taxonomy" id="644383"/>
    <lineage>
        <taxon>Bacteria</taxon>
        <taxon>Bacillati</taxon>
        <taxon>Chloroflexota</taxon>
        <taxon>Ktedonobacteria</taxon>
        <taxon>Ktedonobacterales</taxon>
        <taxon>Thermosporotrichaceae</taxon>
        <taxon>Thermosporothrix</taxon>
    </lineage>
</organism>
<dbReference type="Gene3D" id="3.50.50.60">
    <property type="entry name" value="FAD/NAD(P)-binding domain"/>
    <property type="match status" value="1"/>
</dbReference>
<dbReference type="PANTHER" id="PTHR43422:SF3">
    <property type="entry name" value="THIAMINE THIAZOLE SYNTHASE"/>
    <property type="match status" value="1"/>
</dbReference>
<dbReference type="AlphaFoldDB" id="A0A326UB10"/>
<dbReference type="EMBL" id="QKUF01000002">
    <property type="protein sequence ID" value="PZW34401.1"/>
    <property type="molecule type" value="Genomic_DNA"/>
</dbReference>
<protein>
    <submittedName>
        <fullName evidence="2">2-polyprenyl-6-methoxyphenol hydroxylase-like FAD-dependent oxidoreductase</fullName>
    </submittedName>
</protein>
<dbReference type="InterPro" id="IPR036188">
    <property type="entry name" value="FAD/NAD-bd_sf"/>
</dbReference>
<dbReference type="GO" id="GO:0071949">
    <property type="term" value="F:FAD binding"/>
    <property type="evidence" value="ECO:0007669"/>
    <property type="project" value="InterPro"/>
</dbReference>
<comment type="caution">
    <text evidence="2">The sequence shown here is derived from an EMBL/GenBank/DDBJ whole genome shotgun (WGS) entry which is preliminary data.</text>
</comment>
<name>A0A326UB10_THEHA</name>
<evidence type="ECO:0000259" key="1">
    <source>
        <dbReference type="Pfam" id="PF01494"/>
    </source>
</evidence>
<dbReference type="Pfam" id="PF01494">
    <property type="entry name" value="FAD_binding_3"/>
    <property type="match status" value="1"/>
</dbReference>
<dbReference type="RefSeq" id="WP_111319912.1">
    <property type="nucleotide sequence ID" value="NZ_BIFX01000001.1"/>
</dbReference>